<dbReference type="InterPro" id="IPR027304">
    <property type="entry name" value="Trigger_fact/SurA_dom_sf"/>
</dbReference>
<dbReference type="InterPro" id="IPR050280">
    <property type="entry name" value="OMP_Chaperone_SurA"/>
</dbReference>
<dbReference type="Pfam" id="PF00639">
    <property type="entry name" value="Rotamase"/>
    <property type="match status" value="1"/>
</dbReference>
<protein>
    <submittedName>
        <fullName evidence="8">SurA N-terminal domain-containing protein</fullName>
    </submittedName>
</protein>
<organism evidence="8 9">
    <name type="scientific">Desulfatitalea alkaliphila</name>
    <dbReference type="NCBI Taxonomy" id="2929485"/>
    <lineage>
        <taxon>Bacteria</taxon>
        <taxon>Pseudomonadati</taxon>
        <taxon>Thermodesulfobacteriota</taxon>
        <taxon>Desulfobacteria</taxon>
        <taxon>Desulfobacterales</taxon>
        <taxon>Desulfosarcinaceae</taxon>
        <taxon>Desulfatitalea</taxon>
    </lineage>
</organism>
<evidence type="ECO:0000256" key="1">
    <source>
        <dbReference type="ARBA" id="ARBA00022729"/>
    </source>
</evidence>
<dbReference type="SUPFAM" id="SSF109998">
    <property type="entry name" value="Triger factor/SurA peptide-binding domain-like"/>
    <property type="match status" value="1"/>
</dbReference>
<evidence type="ECO:0000259" key="7">
    <source>
        <dbReference type="PROSITE" id="PS50198"/>
    </source>
</evidence>
<proteinExistence type="predicted"/>
<dbReference type="PANTHER" id="PTHR47637:SF1">
    <property type="entry name" value="CHAPERONE SURA"/>
    <property type="match status" value="1"/>
</dbReference>
<dbReference type="SUPFAM" id="SSF54534">
    <property type="entry name" value="FKBP-like"/>
    <property type="match status" value="1"/>
</dbReference>
<keyword evidence="9" id="KW-1185">Reference proteome</keyword>
<dbReference type="RefSeq" id="WP_246903683.1">
    <property type="nucleotide sequence ID" value="NZ_JALJRB010000004.1"/>
</dbReference>
<evidence type="ECO:0000256" key="6">
    <source>
        <dbReference type="PROSITE-ProRule" id="PRU00278"/>
    </source>
</evidence>
<dbReference type="Pfam" id="PF09312">
    <property type="entry name" value="SurA_N"/>
    <property type="match status" value="1"/>
</dbReference>
<dbReference type="PROSITE" id="PS01096">
    <property type="entry name" value="PPIC_PPIASE_1"/>
    <property type="match status" value="1"/>
</dbReference>
<sequence>MLKPMDQIRRILAVVILTGLLSALFVGGPVHAELVDRIVAVVNDDIILQSDLEKAMAPMRARLKQQGYSDARVDLVLHSERDAILEQMITDTLTDQQARRHGITVSDAEVDETIARIRQMNNVSEEDMTRMLQLEGMTYEMYRDHLKEQLLRSRIVNREVKSRIVITDEAVRAYYEANRDRYAGQTEYHLRHILMRVTSPSPTEREQVRQEMARLHERLQQGEAFERLARRYSQAATAREGGDLGLYAGRLLAEPVREALQGLQAGQFTPVVETEQGYQLFYIEEVVHSGGRDLEEMKPEIQEKLYAEQVDERFDAWLAALRRRAHIQVVQ</sequence>
<keyword evidence="5 6" id="KW-0413">Isomerase</keyword>
<name>A0AA41R2A9_9BACT</name>
<evidence type="ECO:0000256" key="3">
    <source>
        <dbReference type="ARBA" id="ARBA00023110"/>
    </source>
</evidence>
<dbReference type="InterPro" id="IPR015391">
    <property type="entry name" value="SurA_N"/>
</dbReference>
<evidence type="ECO:0000313" key="9">
    <source>
        <dbReference type="Proteomes" id="UP001165427"/>
    </source>
</evidence>
<dbReference type="InterPro" id="IPR023058">
    <property type="entry name" value="PPIase_PpiC_CS"/>
</dbReference>
<dbReference type="Proteomes" id="UP001165427">
    <property type="component" value="Unassembled WGS sequence"/>
</dbReference>
<dbReference type="Gene3D" id="1.10.4030.10">
    <property type="entry name" value="Porin chaperone SurA, peptide-binding domain"/>
    <property type="match status" value="1"/>
</dbReference>
<dbReference type="InterPro" id="IPR000297">
    <property type="entry name" value="PPIase_PpiC"/>
</dbReference>
<dbReference type="GO" id="GO:0003755">
    <property type="term" value="F:peptidyl-prolyl cis-trans isomerase activity"/>
    <property type="evidence" value="ECO:0007669"/>
    <property type="project" value="UniProtKB-KW"/>
</dbReference>
<keyword evidence="2" id="KW-0574">Periplasm</keyword>
<evidence type="ECO:0000256" key="5">
    <source>
        <dbReference type="ARBA" id="ARBA00023235"/>
    </source>
</evidence>
<keyword evidence="3 6" id="KW-0697">Rotamase</keyword>
<comment type="caution">
    <text evidence="8">The sequence shown here is derived from an EMBL/GenBank/DDBJ whole genome shotgun (WGS) entry which is preliminary data.</text>
</comment>
<gene>
    <name evidence="8" type="ORF">MRX98_05270</name>
</gene>
<dbReference type="Gene3D" id="3.10.50.40">
    <property type="match status" value="1"/>
</dbReference>
<evidence type="ECO:0000256" key="2">
    <source>
        <dbReference type="ARBA" id="ARBA00022764"/>
    </source>
</evidence>
<keyword evidence="1" id="KW-0732">Signal</keyword>
<dbReference type="AlphaFoldDB" id="A0AA41R2A9"/>
<keyword evidence="4" id="KW-0143">Chaperone</keyword>
<reference evidence="8" key="1">
    <citation type="submission" date="2022-04" db="EMBL/GenBank/DDBJ databases">
        <title>Desulfatitalea alkaliphila sp. nov., a novel anaerobic sulfate-reducing bacterium isolated from terrestrial mud volcano, Taman Peninsula, Russia.</title>
        <authorList>
            <person name="Khomyakova M.A."/>
            <person name="Merkel A.Y."/>
            <person name="Slobodkin A.I."/>
        </authorList>
    </citation>
    <scope>NUCLEOTIDE SEQUENCE</scope>
    <source>
        <strain evidence="8">M08but</strain>
    </source>
</reference>
<dbReference type="InterPro" id="IPR046357">
    <property type="entry name" value="PPIase_dom_sf"/>
</dbReference>
<dbReference type="EMBL" id="JALJRB010000004">
    <property type="protein sequence ID" value="MCJ8499975.1"/>
    <property type="molecule type" value="Genomic_DNA"/>
</dbReference>
<evidence type="ECO:0000256" key="4">
    <source>
        <dbReference type="ARBA" id="ARBA00023186"/>
    </source>
</evidence>
<accession>A0AA41R2A9</accession>
<feature type="domain" description="PpiC" evidence="7">
    <location>
        <begin position="185"/>
        <end position="285"/>
    </location>
</feature>
<evidence type="ECO:0000313" key="8">
    <source>
        <dbReference type="EMBL" id="MCJ8499975.1"/>
    </source>
</evidence>
<dbReference type="PANTHER" id="PTHR47637">
    <property type="entry name" value="CHAPERONE SURA"/>
    <property type="match status" value="1"/>
</dbReference>
<dbReference type="PROSITE" id="PS50198">
    <property type="entry name" value="PPIC_PPIASE_2"/>
    <property type="match status" value="1"/>
</dbReference>